<protein>
    <submittedName>
        <fullName evidence="2">Uncharacterized protein</fullName>
    </submittedName>
</protein>
<dbReference type="EMBL" id="BFAZ01000016">
    <property type="protein sequence ID" value="GBF44585.1"/>
    <property type="molecule type" value="Genomic_DNA"/>
</dbReference>
<keyword evidence="1" id="KW-1133">Transmembrane helix</keyword>
<dbReference type="AlphaFoldDB" id="A0A2P2DIY1"/>
<gene>
    <name evidence="2" type="ORF">LPTSP2_38880</name>
</gene>
<dbReference type="Proteomes" id="UP000245206">
    <property type="component" value="Unassembled WGS sequence"/>
</dbReference>
<feature type="transmembrane region" description="Helical" evidence="1">
    <location>
        <begin position="39"/>
        <end position="62"/>
    </location>
</feature>
<name>A0A2P2DIY1_9LEPT</name>
<evidence type="ECO:0000313" key="3">
    <source>
        <dbReference type="Proteomes" id="UP000245206"/>
    </source>
</evidence>
<keyword evidence="1" id="KW-0472">Membrane</keyword>
<organism evidence="2 3">
    <name type="scientific">Leptospira ellinghausenii</name>
    <dbReference type="NCBI Taxonomy" id="1917822"/>
    <lineage>
        <taxon>Bacteria</taxon>
        <taxon>Pseudomonadati</taxon>
        <taxon>Spirochaetota</taxon>
        <taxon>Spirochaetia</taxon>
        <taxon>Leptospirales</taxon>
        <taxon>Leptospiraceae</taxon>
        <taxon>Leptospira</taxon>
    </lineage>
</organism>
<sequence>MPVPNVPFGTQGQGTSSPLIRYAQDGRNFKKKAIFMSDYSWIFSTISQSSAAIIGIVGAFLLSKLLSREILYDELILKNKEYLHKTQILMNRFQDRHFEWLNTQKRENVFDDKEFDDYVANTKTYNLKDILNKFNFSSYENLNEIDQIISNKFKSKSQKNNNLLMSSNFALIQIENYKEINEEEERIKQTLLDLEDHIGNLKIHIDNIKNFNRQRETFRNLLFSLLILTLIGVIYPITFMPLRPGEIPILCFSFDCIIVGISNFLKLPSSFLLISISLLFNLFFGYFLYLNSLLKISEEDINKLEENTNPEAYSKYIAYKNELAKYTFQ</sequence>
<feature type="transmembrane region" description="Helical" evidence="1">
    <location>
        <begin position="272"/>
        <end position="290"/>
    </location>
</feature>
<keyword evidence="1" id="KW-0812">Transmembrane</keyword>
<keyword evidence="3" id="KW-1185">Reference proteome</keyword>
<feature type="transmembrane region" description="Helical" evidence="1">
    <location>
        <begin position="221"/>
        <end position="241"/>
    </location>
</feature>
<proteinExistence type="predicted"/>
<accession>A0A2P2DIY1</accession>
<evidence type="ECO:0000256" key="1">
    <source>
        <dbReference type="SAM" id="Phobius"/>
    </source>
</evidence>
<evidence type="ECO:0000313" key="2">
    <source>
        <dbReference type="EMBL" id="GBF44585.1"/>
    </source>
</evidence>
<reference evidence="3" key="1">
    <citation type="journal article" date="2019" name="Microbiol. Immunol.">
        <title>Molecular and phenotypic characterization of Leptospira johnsonii sp. nov., Leptospira ellinghausenii sp. nov. and Leptospira ryugenii sp. nov. isolated from soil and water in Japan.</title>
        <authorList>
            <person name="Masuzawa T."/>
            <person name="Saito M."/>
            <person name="Nakao R."/>
            <person name="Nikaido Y."/>
            <person name="Matsumoto M."/>
            <person name="Ogawa M."/>
            <person name="Yokoyama M."/>
            <person name="Hidaka Y."/>
            <person name="Tomita J."/>
            <person name="Sakakibara K."/>
            <person name="Suzuki K."/>
            <person name="Yasuda S."/>
            <person name="Sato H."/>
            <person name="Yamaguchi M."/>
            <person name="Yoshida S.I."/>
            <person name="Koizumi N."/>
            <person name="Kawamura Y."/>
        </authorList>
    </citation>
    <scope>NUCLEOTIDE SEQUENCE [LARGE SCALE GENOMIC DNA]</scope>
    <source>
        <strain evidence="3">E18</strain>
    </source>
</reference>
<comment type="caution">
    <text evidence="2">The sequence shown here is derived from an EMBL/GenBank/DDBJ whole genome shotgun (WGS) entry which is preliminary data.</text>
</comment>